<sequence length="1840" mass="203825">MLRGISAGTPVFVLKGEDLHLNVTKAVVLVKLNIFSWEFNYSNIVKFTFNDKEVSANYTGRLEFPVDNYSLKLKNLQEADSGVYSAVVAKDSKEELAKYNVKVQDRASLPLLTVSSVSRNSSSCSFTVTCSSQDSHINSTFRCDNQTCSQEGGERSEGIPDTFLQVHQSSGSIICIHSNHVSWTNNTKTIKDVCAKPFDIEQPNSVPTFLGVFFPILILAIIGVVVLWCLRKRRTRKTVIIENTVYDTAQPGAPAQTQDPTYDEASALHLSSCYACVGPHTGPPAPTETRNTVQLESVYAEHLWKMKSFVIVLFVVYGLYLCESQEISAGTPVFVLKGEDLLLNVTKAVVLGELEYFSWKFYKNNIVRFTSNNNKVYANYTGRLEFPVKKFSVKLKNLQEADSGVYTAEVTKESTEEVAKYNVKVQDRVSLPSLTVVNNSVSDSSSSCSFTVTCSSQDSHINSTFTCETRTCSQEGAERSEGIPDTFLQVQQSSGSIICNHSNHVSWTNDTKIINYVCPKHFDPPPPIIVPIIVGVCFAILILAIIGVVLWCLRKRRTSKRVILENTVYDTAQPGAPARTQDPTDDEASALCLSSCYACVGPHTGPPAPTETRNTAQLESVYAEVKNTTPGISAGTVFVLKGEDVLLNVTNADGTFILLSWTFDEKNDLNLQEADSGVYTAKVTKLSGDKTAAKYNVKVQDRASLPLLTVSSVSDSSSSCSFTVTCSSQDSHINSTFTCETRACSQEGGERSEGIPDTFLQVQQSSGSIICNHSNHVSWTNDTIIIKDVCHQLVDPPPPIIVLIILGVFFPILLLAIIGVVLWYLRKRTTSKRVIIENTVYDTAQLYLCEPQGISARTPVFVLKGEDLHLNVTKAVVLGKPILLPGNLTKKNRVSANYDGRLEFPVNNYSVKLKNLQEADSGVYSAEVAKDSKEEVAEYNVKVQGRFVNLSNTDRVSVVLFLKLFTFFFPPQIERLHLSSPSSFCSFTVTCSSQDSHINSTFTCETRTCSQEGGERSEGIPDTFLQVHQSSGSIICNHSNHVSWNNDPPPPNPVPIILGVFFPILILAIIGVLLCVFEREEQFQVLLLTFLVVLLALLKLWSIIWNCIVFEEYMTYKNTILYKQPLVNQCYQCVMFQPRVPARTQDPTDDEDSALCLSSCYACVGPKTGPAAPTETRNTAQLESVYAEVKKTTPGITPVFVLKGEDVHLNVTKAVVLGNLIYLSGNDKKVSANYTGRLEFPVNNYSVKLKNLQEADSGVYSAEVTKESIEEVTKYNVKVQGRFVNLSNTDRVSVVLFLKLFTCFFPPQIERLPLLTTLTSTALSHVHQSSGSIICNHSNPVSWTNDTKIIKDVCHQLVDPPPPNPVPIILGVFFTILLLAIIGVVVLWCLRTRRTRKRVIVENTCYATAQSIIWNCIVFEEYMTYTNTILYKQPLVNQCFVTFQFVAPARTQDPTDDEDSALPLSSCYACVGPHTGPPAPTETRNTAQLESVEDVHLNVTKAVVLGKLDNFSWKCNKSNIVRFTFNDKGVSANYDGRVEFPVNNYSVKLKNLQETDSGVYTAVVAKDSGDETEAKYKIKSFCGLVSKTRPLLLPSSDRASLPLLTVSSVSDSSSSCSFTVTCSSQDSHINSTFTCETRTCSQEGGERSEGIPDTFLQVQQSSGSIICIHSNHVSWTNDIIKIKDVCPNHVDIEQQNSVPTFLGVFFTILILAIIGVVLWCLRKRRTSKSKCAFYQKHLFLFYCLWELSVLFKFIIFQIQISIFGAPARRKDPTADEASAPPPSCIYAWLVLKLDPAPTETRNTAQLEKTHTSSPGTQITPLDLKHNTQRVSYQNRHRDPD</sequence>
<evidence type="ECO:0000256" key="6">
    <source>
        <dbReference type="SAM" id="Phobius"/>
    </source>
</evidence>
<evidence type="ECO:0000259" key="7">
    <source>
        <dbReference type="SMART" id="SM00409"/>
    </source>
</evidence>
<feature type="transmembrane region" description="Helical" evidence="6">
    <location>
        <begin position="528"/>
        <end position="553"/>
    </location>
</feature>
<keyword evidence="2" id="KW-0732">Signal</keyword>
<dbReference type="PANTHER" id="PTHR12080:SF80">
    <property type="entry name" value="IMMUNOGLOBULIN V-SET DOMAIN-CONTAINING PROTEIN"/>
    <property type="match status" value="1"/>
</dbReference>
<feature type="transmembrane region" description="Helical" evidence="6">
    <location>
        <begin position="1368"/>
        <end position="1390"/>
    </location>
</feature>
<feature type="transmembrane region" description="Helical" evidence="6">
    <location>
        <begin position="1084"/>
        <end position="1105"/>
    </location>
</feature>
<accession>A0A7J5Z831</accession>
<feature type="transmembrane region" description="Helical" evidence="6">
    <location>
        <begin position="209"/>
        <end position="230"/>
    </location>
</feature>
<dbReference type="SUPFAM" id="SSF48726">
    <property type="entry name" value="Immunoglobulin"/>
    <property type="match status" value="4"/>
</dbReference>
<dbReference type="InterPro" id="IPR013783">
    <property type="entry name" value="Ig-like_fold"/>
</dbReference>
<name>A0A7J5Z831_DISMA</name>
<evidence type="ECO:0000313" key="8">
    <source>
        <dbReference type="EMBL" id="KAF3857915.1"/>
    </source>
</evidence>
<feature type="compositionally biased region" description="Polar residues" evidence="5">
    <location>
        <begin position="1800"/>
        <end position="1819"/>
    </location>
</feature>
<keyword evidence="6" id="KW-1133">Transmembrane helix</keyword>
<feature type="transmembrane region" description="Helical" evidence="6">
    <location>
        <begin position="1701"/>
        <end position="1719"/>
    </location>
</feature>
<dbReference type="Proteomes" id="UP000518266">
    <property type="component" value="Unassembled WGS sequence"/>
</dbReference>
<evidence type="ECO:0000256" key="4">
    <source>
        <dbReference type="ARBA" id="ARBA00023180"/>
    </source>
</evidence>
<dbReference type="EMBL" id="JAAKFY010000004">
    <property type="protein sequence ID" value="KAF3857915.1"/>
    <property type="molecule type" value="Genomic_DNA"/>
</dbReference>
<dbReference type="OrthoDB" id="8955135at2759"/>
<evidence type="ECO:0000313" key="9">
    <source>
        <dbReference type="Proteomes" id="UP000518266"/>
    </source>
</evidence>
<evidence type="ECO:0000256" key="5">
    <source>
        <dbReference type="SAM" id="MobiDB-lite"/>
    </source>
</evidence>
<dbReference type="SMART" id="SM00409">
    <property type="entry name" value="IG"/>
    <property type="match status" value="6"/>
</dbReference>
<comment type="subcellular location">
    <subcellularLocation>
        <location evidence="1">Membrane</location>
    </subcellularLocation>
</comment>
<gene>
    <name evidence="8" type="ORF">F7725_011116</name>
</gene>
<dbReference type="GO" id="GO:0016020">
    <property type="term" value="C:membrane"/>
    <property type="evidence" value="ECO:0007669"/>
    <property type="project" value="UniProtKB-SubCell"/>
</dbReference>
<feature type="domain" description="Immunoglobulin" evidence="7">
    <location>
        <begin position="1196"/>
        <end position="1280"/>
    </location>
</feature>
<dbReference type="Gene3D" id="2.60.40.10">
    <property type="entry name" value="Immunoglobulins"/>
    <property type="match status" value="5"/>
</dbReference>
<feature type="transmembrane region" description="Helical" evidence="6">
    <location>
        <begin position="1056"/>
        <end position="1077"/>
    </location>
</feature>
<reference evidence="8 9" key="1">
    <citation type="submission" date="2020-03" db="EMBL/GenBank/DDBJ databases">
        <title>Dissostichus mawsoni Genome sequencing and assembly.</title>
        <authorList>
            <person name="Park H."/>
        </authorList>
    </citation>
    <scope>NUCLEOTIDE SEQUENCE [LARGE SCALE GENOMIC DNA]</scope>
    <source>
        <strain evidence="8">DM0001</strain>
        <tissue evidence="8">Muscle</tissue>
    </source>
</reference>
<keyword evidence="4" id="KW-0325">Glycoprotein</keyword>
<dbReference type="PANTHER" id="PTHR12080">
    <property type="entry name" value="SIGNALING LYMPHOCYTIC ACTIVATION MOLECULE"/>
    <property type="match status" value="1"/>
</dbReference>
<proteinExistence type="predicted"/>
<protein>
    <recommendedName>
        <fullName evidence="7">Immunoglobulin domain-containing protein</fullName>
    </recommendedName>
</protein>
<keyword evidence="6" id="KW-0812">Transmembrane</keyword>
<comment type="caution">
    <text evidence="8">The sequence shown here is derived from an EMBL/GenBank/DDBJ whole genome shotgun (WGS) entry which is preliminary data.</text>
</comment>
<evidence type="ECO:0000256" key="2">
    <source>
        <dbReference type="ARBA" id="ARBA00022729"/>
    </source>
</evidence>
<feature type="transmembrane region" description="Helical" evidence="6">
    <location>
        <begin position="1739"/>
        <end position="1760"/>
    </location>
</feature>
<dbReference type="InterPro" id="IPR015631">
    <property type="entry name" value="CD2/SLAM_rcpt"/>
</dbReference>
<evidence type="ECO:0000256" key="1">
    <source>
        <dbReference type="ARBA" id="ARBA00004370"/>
    </source>
</evidence>
<evidence type="ECO:0000256" key="3">
    <source>
        <dbReference type="ARBA" id="ARBA00023136"/>
    </source>
</evidence>
<feature type="domain" description="Immunoglobulin" evidence="7">
    <location>
        <begin position="1500"/>
        <end position="1581"/>
    </location>
</feature>
<feature type="domain" description="Immunoglobulin" evidence="7">
    <location>
        <begin position="330"/>
        <end position="426"/>
    </location>
</feature>
<dbReference type="InterPro" id="IPR003599">
    <property type="entry name" value="Ig_sub"/>
</dbReference>
<feature type="transmembrane region" description="Helical" evidence="6">
    <location>
        <begin position="800"/>
        <end position="825"/>
    </location>
</feature>
<keyword evidence="9" id="KW-1185">Reference proteome</keyword>
<feature type="domain" description="Immunoglobulin" evidence="7">
    <location>
        <begin position="8"/>
        <end position="104"/>
    </location>
</feature>
<feature type="domain" description="Immunoglobulin" evidence="7">
    <location>
        <begin position="871"/>
        <end position="944"/>
    </location>
</feature>
<dbReference type="InterPro" id="IPR036179">
    <property type="entry name" value="Ig-like_dom_sf"/>
</dbReference>
<feature type="region of interest" description="Disordered" evidence="5">
    <location>
        <begin position="1800"/>
        <end position="1840"/>
    </location>
</feature>
<keyword evidence="3 6" id="KW-0472">Membrane</keyword>
<organism evidence="8 9">
    <name type="scientific">Dissostichus mawsoni</name>
    <name type="common">Antarctic cod</name>
    <dbReference type="NCBI Taxonomy" id="36200"/>
    <lineage>
        <taxon>Eukaryota</taxon>
        <taxon>Metazoa</taxon>
        <taxon>Chordata</taxon>
        <taxon>Craniata</taxon>
        <taxon>Vertebrata</taxon>
        <taxon>Euteleostomi</taxon>
        <taxon>Actinopterygii</taxon>
        <taxon>Neopterygii</taxon>
        <taxon>Teleostei</taxon>
        <taxon>Neoteleostei</taxon>
        <taxon>Acanthomorphata</taxon>
        <taxon>Eupercaria</taxon>
        <taxon>Perciformes</taxon>
        <taxon>Notothenioidei</taxon>
        <taxon>Nototheniidae</taxon>
        <taxon>Dissostichus</taxon>
    </lineage>
</organism>
<feature type="domain" description="Immunoglobulin" evidence="7">
    <location>
        <begin position="634"/>
        <end position="700"/>
    </location>
</feature>